<dbReference type="InterPro" id="IPR001667">
    <property type="entry name" value="DDH_dom"/>
</dbReference>
<evidence type="ECO:0000259" key="2">
    <source>
        <dbReference type="Pfam" id="PF02272"/>
    </source>
</evidence>
<dbReference type="Gene3D" id="3.90.1640.10">
    <property type="entry name" value="inorganic pyrophosphatase (n-terminal core)"/>
    <property type="match status" value="1"/>
</dbReference>
<dbReference type="GO" id="GO:0003676">
    <property type="term" value="F:nucleic acid binding"/>
    <property type="evidence" value="ECO:0007669"/>
    <property type="project" value="InterPro"/>
</dbReference>
<evidence type="ECO:0000313" key="4">
    <source>
        <dbReference type="Proteomes" id="UP000232063"/>
    </source>
</evidence>
<dbReference type="PANTHER" id="PTHR47618:SF1">
    <property type="entry name" value="BIFUNCTIONAL OLIGORIBONUCLEASE AND PAP PHOSPHATASE NRNA"/>
    <property type="match status" value="1"/>
</dbReference>
<dbReference type="Gene3D" id="3.10.310.30">
    <property type="match status" value="1"/>
</dbReference>
<name>A0A2K8NT79_9MOLU</name>
<dbReference type="InterPro" id="IPR038763">
    <property type="entry name" value="DHH_sf"/>
</dbReference>
<reference evidence="3 4" key="1">
    <citation type="submission" date="2017-11" db="EMBL/GenBank/DDBJ databases">
        <title>Genome sequence of Entomoplasma luminosum PIMN-1 (ATCC 49195).</title>
        <authorList>
            <person name="Lo W.-S."/>
            <person name="Gasparich G.E."/>
            <person name="Kuo C.-H."/>
        </authorList>
    </citation>
    <scope>NUCLEOTIDE SEQUENCE [LARGE SCALE GENOMIC DNA]</scope>
    <source>
        <strain evidence="3 4">PIMN-1</strain>
    </source>
</reference>
<accession>A0A2K8NT79</accession>
<sequence>MISKKDAKLISKKISEYDNIVIVKHQLPDWDAQGSAMGLAHLIQENWKNKNIFIPGARLNDDQNFSQNFDQNTLSKALIITVDTGNSSRLDFDQWNQGAEVLKIDHHIPVENYGNYNIVDVEAVAAAQVIGMWAIMMKLKISKEAAENIYTGISTDSGRFLFDRTSPETMEVAKTLLMAGADLNKINKFLYVGSLKQRQWTNYAFGKMQLTKSGIAHIILEEKDYKKFALSYDEVKSALSTMAGLNEIKIWFTVIEWEGIYKVSLRSRDYDVNSVAINYNGGGHKLASGAKLKDLNEVKKLVANLEKLLKTKKGIENEK</sequence>
<dbReference type="Pfam" id="PF02272">
    <property type="entry name" value="DHHA1"/>
    <property type="match status" value="1"/>
</dbReference>
<dbReference type="AlphaFoldDB" id="A0A2K8NT79"/>
<feature type="domain" description="DHHA1" evidence="2">
    <location>
        <begin position="230"/>
        <end position="310"/>
    </location>
</feature>
<dbReference type="KEGG" id="elj:ELUMI_v1c02420"/>
<feature type="domain" description="DDH" evidence="1">
    <location>
        <begin position="19"/>
        <end position="153"/>
    </location>
</feature>
<dbReference type="OrthoDB" id="9803668at2"/>
<dbReference type="Proteomes" id="UP000232063">
    <property type="component" value="Chromosome"/>
</dbReference>
<evidence type="ECO:0000259" key="1">
    <source>
        <dbReference type="Pfam" id="PF01368"/>
    </source>
</evidence>
<dbReference type="RefSeq" id="WP_025734479.1">
    <property type="nucleotide sequence ID" value="NZ_CP024963.1"/>
</dbReference>
<protein>
    <submittedName>
        <fullName evidence="3">DHH family protein</fullName>
    </submittedName>
</protein>
<gene>
    <name evidence="3" type="ORF">ELUMI_v1c02420</name>
</gene>
<organism evidence="3 4">
    <name type="scientific">Williamsoniiplasma luminosum</name>
    <dbReference type="NCBI Taxonomy" id="214888"/>
    <lineage>
        <taxon>Bacteria</taxon>
        <taxon>Bacillati</taxon>
        <taxon>Mycoplasmatota</taxon>
        <taxon>Mollicutes</taxon>
        <taxon>Entomoplasmatales</taxon>
        <taxon>Williamsoniiplasma</taxon>
    </lineage>
</organism>
<dbReference type="SUPFAM" id="SSF64182">
    <property type="entry name" value="DHH phosphoesterases"/>
    <property type="match status" value="1"/>
</dbReference>
<dbReference type="EMBL" id="CP024963">
    <property type="protein sequence ID" value="ATZ16967.1"/>
    <property type="molecule type" value="Genomic_DNA"/>
</dbReference>
<dbReference type="Pfam" id="PF01368">
    <property type="entry name" value="DHH"/>
    <property type="match status" value="1"/>
</dbReference>
<dbReference type="InterPro" id="IPR003156">
    <property type="entry name" value="DHHA1_dom"/>
</dbReference>
<keyword evidence="4" id="KW-1185">Reference proteome</keyword>
<dbReference type="PANTHER" id="PTHR47618">
    <property type="entry name" value="BIFUNCTIONAL OLIGORIBONUCLEASE AND PAP PHOSPHATASE NRNA"/>
    <property type="match status" value="1"/>
</dbReference>
<evidence type="ECO:0000313" key="3">
    <source>
        <dbReference type="EMBL" id="ATZ16967.1"/>
    </source>
</evidence>
<proteinExistence type="predicted"/>
<dbReference type="InterPro" id="IPR051319">
    <property type="entry name" value="Oligoribo/pAp-PDE_c-di-AMP_PDE"/>
</dbReference>